<reference evidence="5 6" key="1">
    <citation type="submission" date="2020-04" db="EMBL/GenBank/DDBJ databases">
        <title>Staphylococcus species from domestic dog.</title>
        <authorList>
            <person name="Paterson G.K."/>
        </authorList>
    </citation>
    <scope>NUCLEOTIDE SEQUENCE [LARGE SCALE GENOMIC DNA]</scope>
    <source>
        <strain evidence="5 6">H16/1A</strain>
    </source>
</reference>
<evidence type="ECO:0000256" key="1">
    <source>
        <dbReference type="ARBA" id="ARBA00023015"/>
    </source>
</evidence>
<dbReference type="PANTHER" id="PTHR46797:SF23">
    <property type="entry name" value="HTH-TYPE TRANSCRIPTIONAL REGULATOR SUTR"/>
    <property type="match status" value="1"/>
</dbReference>
<evidence type="ECO:0000313" key="6">
    <source>
        <dbReference type="Proteomes" id="UP000751852"/>
    </source>
</evidence>
<evidence type="ECO:0000256" key="2">
    <source>
        <dbReference type="ARBA" id="ARBA00023125"/>
    </source>
</evidence>
<dbReference type="EMBL" id="JABANU010000011">
    <property type="protein sequence ID" value="MBI5975057.1"/>
    <property type="molecule type" value="Genomic_DNA"/>
</dbReference>
<dbReference type="Pfam" id="PF07883">
    <property type="entry name" value="Cupin_2"/>
    <property type="match status" value="1"/>
</dbReference>
<dbReference type="Proteomes" id="UP000751852">
    <property type="component" value="Unassembled WGS sequence"/>
</dbReference>
<proteinExistence type="predicted"/>
<dbReference type="CDD" id="cd00093">
    <property type="entry name" value="HTH_XRE"/>
    <property type="match status" value="1"/>
</dbReference>
<organism evidence="5 6">
    <name type="scientific">Staphylococcus canis</name>
    <dbReference type="NCBI Taxonomy" id="2724942"/>
    <lineage>
        <taxon>Bacteria</taxon>
        <taxon>Bacillati</taxon>
        <taxon>Bacillota</taxon>
        <taxon>Bacilli</taxon>
        <taxon>Bacillales</taxon>
        <taxon>Staphylococcaceae</taxon>
        <taxon>Staphylococcus</taxon>
    </lineage>
</organism>
<dbReference type="Pfam" id="PF01381">
    <property type="entry name" value="HTH_3"/>
    <property type="match status" value="1"/>
</dbReference>
<dbReference type="PANTHER" id="PTHR46797">
    <property type="entry name" value="HTH-TYPE TRANSCRIPTIONAL REGULATOR"/>
    <property type="match status" value="1"/>
</dbReference>
<dbReference type="InterPro" id="IPR014710">
    <property type="entry name" value="RmlC-like_jellyroll"/>
</dbReference>
<keyword evidence="1" id="KW-0805">Transcription regulation</keyword>
<name>A0ABS0T8Q0_9STAP</name>
<dbReference type="InterPro" id="IPR001387">
    <property type="entry name" value="Cro/C1-type_HTH"/>
</dbReference>
<evidence type="ECO:0000259" key="4">
    <source>
        <dbReference type="PROSITE" id="PS50943"/>
    </source>
</evidence>
<dbReference type="InterPro" id="IPR011051">
    <property type="entry name" value="RmlC_Cupin_sf"/>
</dbReference>
<evidence type="ECO:0000256" key="3">
    <source>
        <dbReference type="ARBA" id="ARBA00023163"/>
    </source>
</evidence>
<keyword evidence="3" id="KW-0804">Transcription</keyword>
<dbReference type="InterPro" id="IPR013096">
    <property type="entry name" value="Cupin_2"/>
</dbReference>
<dbReference type="SMART" id="SM00530">
    <property type="entry name" value="HTH_XRE"/>
    <property type="match status" value="1"/>
</dbReference>
<dbReference type="SUPFAM" id="SSF47413">
    <property type="entry name" value="lambda repressor-like DNA-binding domains"/>
    <property type="match status" value="1"/>
</dbReference>
<dbReference type="RefSeq" id="WP_198617836.1">
    <property type="nucleotide sequence ID" value="NZ_JABANU010000011.1"/>
</dbReference>
<dbReference type="Gene3D" id="2.60.120.10">
    <property type="entry name" value="Jelly Rolls"/>
    <property type="match status" value="1"/>
</dbReference>
<comment type="caution">
    <text evidence="5">The sequence shown here is derived from an EMBL/GenBank/DDBJ whole genome shotgun (WGS) entry which is preliminary data.</text>
</comment>
<dbReference type="InterPro" id="IPR050807">
    <property type="entry name" value="TransReg_Diox_bact_type"/>
</dbReference>
<keyword evidence="6" id="KW-1185">Reference proteome</keyword>
<dbReference type="InterPro" id="IPR010982">
    <property type="entry name" value="Lambda_DNA-bd_dom_sf"/>
</dbReference>
<dbReference type="SUPFAM" id="SSF51182">
    <property type="entry name" value="RmlC-like cupins"/>
    <property type="match status" value="1"/>
</dbReference>
<gene>
    <name evidence="5" type="ORF">HHH54_05515</name>
</gene>
<dbReference type="CDD" id="cd02209">
    <property type="entry name" value="cupin_XRE_C"/>
    <property type="match status" value="1"/>
</dbReference>
<feature type="domain" description="HTH cro/C1-type" evidence="4">
    <location>
        <begin position="12"/>
        <end position="66"/>
    </location>
</feature>
<dbReference type="PROSITE" id="PS50943">
    <property type="entry name" value="HTH_CROC1"/>
    <property type="match status" value="1"/>
</dbReference>
<dbReference type="Gene3D" id="1.10.260.40">
    <property type="entry name" value="lambda repressor-like DNA-binding domains"/>
    <property type="match status" value="1"/>
</dbReference>
<keyword evidence="2" id="KW-0238">DNA-binding</keyword>
<accession>A0ABS0T8Q0</accession>
<sequence>MFNIHSTIATNLSSYRLETNLSLDDVSKMTGVSKNMLAQIEKGNSNPTINTLSKIANGLHIPLSQLVTYSMDAVTQVHPDDITAIYNKDQTVVVYPYFPYNPETHFEMFNMTIAPHSQMVSEGHFKGSEEYIIVTRGQINMEMNNQIYTVKANHAIHFVSDIPHTYHNPTDQEASLIATIQYKSS</sequence>
<protein>
    <submittedName>
        <fullName evidence="5">Helix-turn-helix domain-containing protein</fullName>
    </submittedName>
</protein>
<evidence type="ECO:0000313" key="5">
    <source>
        <dbReference type="EMBL" id="MBI5975057.1"/>
    </source>
</evidence>